<accession>A0A1R3GHU7</accession>
<dbReference type="Proteomes" id="UP000187203">
    <property type="component" value="Unassembled WGS sequence"/>
</dbReference>
<protein>
    <recommendedName>
        <fullName evidence="4">Hydroxyproline-rich glycoprotein family protein</fullName>
    </recommendedName>
</protein>
<dbReference type="GO" id="GO:0035196">
    <property type="term" value="P:miRNA processing"/>
    <property type="evidence" value="ECO:0007669"/>
    <property type="project" value="InterPro"/>
</dbReference>
<feature type="region of interest" description="Disordered" evidence="1">
    <location>
        <begin position="169"/>
        <end position="227"/>
    </location>
</feature>
<feature type="compositionally biased region" description="Polar residues" evidence="1">
    <location>
        <begin position="79"/>
        <end position="89"/>
    </location>
</feature>
<evidence type="ECO:0000313" key="2">
    <source>
        <dbReference type="EMBL" id="OMO57590.1"/>
    </source>
</evidence>
<evidence type="ECO:0000256" key="1">
    <source>
        <dbReference type="SAM" id="MobiDB-lite"/>
    </source>
</evidence>
<dbReference type="EMBL" id="AWUE01022520">
    <property type="protein sequence ID" value="OMO57590.1"/>
    <property type="molecule type" value="Genomic_DNA"/>
</dbReference>
<reference evidence="3" key="1">
    <citation type="submission" date="2013-09" db="EMBL/GenBank/DDBJ databases">
        <title>Corchorus olitorius genome sequencing.</title>
        <authorList>
            <person name="Alam M."/>
            <person name="Haque M.S."/>
            <person name="Islam M.S."/>
            <person name="Emdad E.M."/>
            <person name="Islam M.M."/>
            <person name="Ahmed B."/>
            <person name="Halim A."/>
            <person name="Hossen Q.M.M."/>
            <person name="Hossain M.Z."/>
            <person name="Ahmed R."/>
            <person name="Khan M.M."/>
            <person name="Islam R."/>
            <person name="Rashid M.M."/>
            <person name="Khan S.A."/>
            <person name="Rahman M.S."/>
            <person name="Alam M."/>
            <person name="Yahiya A.S."/>
            <person name="Khan M.S."/>
            <person name="Azam M.S."/>
            <person name="Haque T."/>
            <person name="Lashkar M.Z.H."/>
            <person name="Akhand A.I."/>
            <person name="Morshed G."/>
            <person name="Roy S."/>
            <person name="Uddin K.S."/>
            <person name="Rabeya T."/>
            <person name="Hossain A.S."/>
            <person name="Chowdhury A."/>
            <person name="Snigdha A.R."/>
            <person name="Mortoza M.S."/>
            <person name="Matin S.A."/>
            <person name="Hoque S.M.E."/>
            <person name="Islam M.K."/>
            <person name="Roy D.K."/>
            <person name="Haider R."/>
            <person name="Moosa M.M."/>
            <person name="Elias S.M."/>
            <person name="Hasan A.M."/>
            <person name="Jahan S."/>
            <person name="Shafiuddin M."/>
            <person name="Mahmood N."/>
            <person name="Shommy N.S."/>
        </authorList>
    </citation>
    <scope>NUCLEOTIDE SEQUENCE [LARGE SCALE GENOMIC DNA]</scope>
    <source>
        <strain evidence="3">cv. O-4</strain>
    </source>
</reference>
<dbReference type="InterPro" id="IPR028265">
    <property type="entry name" value="TTDN1/SICKLE"/>
</dbReference>
<dbReference type="Pfam" id="PF15502">
    <property type="entry name" value="MPLKIP"/>
    <property type="match status" value="1"/>
</dbReference>
<dbReference type="PANTHER" id="PTHR36054">
    <property type="entry name" value="PROTEIN SICKLE"/>
    <property type="match status" value="1"/>
</dbReference>
<dbReference type="OrthoDB" id="1935385at2759"/>
<name>A0A1R3GHU7_9ROSI</name>
<gene>
    <name evidence="2" type="ORF">COLO4_35255</name>
</gene>
<dbReference type="InterPro" id="IPR039292">
    <property type="entry name" value="SICKLE"/>
</dbReference>
<organism evidence="2 3">
    <name type="scientific">Corchorus olitorius</name>
    <dbReference type="NCBI Taxonomy" id="93759"/>
    <lineage>
        <taxon>Eukaryota</taxon>
        <taxon>Viridiplantae</taxon>
        <taxon>Streptophyta</taxon>
        <taxon>Embryophyta</taxon>
        <taxon>Tracheophyta</taxon>
        <taxon>Spermatophyta</taxon>
        <taxon>Magnoliopsida</taxon>
        <taxon>eudicotyledons</taxon>
        <taxon>Gunneridae</taxon>
        <taxon>Pentapetalae</taxon>
        <taxon>rosids</taxon>
        <taxon>malvids</taxon>
        <taxon>Malvales</taxon>
        <taxon>Malvaceae</taxon>
        <taxon>Grewioideae</taxon>
        <taxon>Apeibeae</taxon>
        <taxon>Corchorus</taxon>
    </lineage>
</organism>
<keyword evidence="3" id="KW-1185">Reference proteome</keyword>
<dbReference type="STRING" id="93759.A0A1R3GHU7"/>
<evidence type="ECO:0000313" key="3">
    <source>
        <dbReference type="Proteomes" id="UP000187203"/>
    </source>
</evidence>
<dbReference type="AlphaFoldDB" id="A0A1R3GHU7"/>
<feature type="compositionally biased region" description="Gly residues" evidence="1">
    <location>
        <begin position="213"/>
        <end position="227"/>
    </location>
</feature>
<feature type="region of interest" description="Disordered" evidence="1">
    <location>
        <begin position="15"/>
        <end position="57"/>
    </location>
</feature>
<feature type="compositionally biased region" description="Polar residues" evidence="1">
    <location>
        <begin position="35"/>
        <end position="49"/>
    </location>
</feature>
<feature type="region of interest" description="Disordered" evidence="1">
    <location>
        <begin position="72"/>
        <end position="95"/>
    </location>
</feature>
<proteinExistence type="predicted"/>
<comment type="caution">
    <text evidence="2">The sequence shown here is derived from an EMBL/GenBank/DDBJ whole genome shotgun (WGS) entry which is preliminary data.</text>
</comment>
<evidence type="ECO:0008006" key="4">
    <source>
        <dbReference type="Google" id="ProtNLM"/>
    </source>
</evidence>
<dbReference type="GO" id="GO:0000398">
    <property type="term" value="P:mRNA splicing, via spliceosome"/>
    <property type="evidence" value="ECO:0007669"/>
    <property type="project" value="InterPro"/>
</dbReference>
<dbReference type="PANTHER" id="PTHR36054:SF2">
    <property type="entry name" value="PROTEIN SICKLE"/>
    <property type="match status" value="1"/>
</dbReference>
<sequence>MEEYEKRKERLKAMRMEAAQAEVPDNVEASAMPSRLSNPLSDTSSTPTVQDDFCAPPRFDYYTDPMAAFAANKRRGKADNQSTQHNFTPPTIGGWPMAKVSPSHPRPGNNDVNPPVHHMQSQYSLDHRMYQQQGPNNNFAPRGSPIIRSPSDMHYGDSNALYGSQASASFPRAWNPSNAPRYGNSPRPGFSPGDSPYGRGQPQRFGNNSLPGPGQGGNFGAGRGRGRGYGGGFSHGMGRSGGRGWGYHGHSSPSNRTSEPKHFFKESMLEDPWQHLNPVLWRTREAGMGSLSTPNSSDSWLPDSIRKKPKVSEASNNFNTQTSLAEFLAASFNKAVEDTQTE</sequence>